<accession>C3MEF8</accession>
<dbReference type="HOGENOM" id="CLU_2603604_0_0_5"/>
<dbReference type="KEGG" id="rhi:NGR_c20640"/>
<evidence type="ECO:0000313" key="1">
    <source>
        <dbReference type="EMBL" id="ACP25827.1"/>
    </source>
</evidence>
<protein>
    <submittedName>
        <fullName evidence="1">Uncharacterized protein</fullName>
    </submittedName>
</protein>
<dbReference type="Proteomes" id="UP000001054">
    <property type="component" value="Chromosome"/>
</dbReference>
<reference evidence="1 2" key="1">
    <citation type="journal article" date="2009" name="Appl. Environ. Microbiol.">
        <title>Rhizobium sp. strain NGR234 possesses a remarkable number of secretion systems.</title>
        <authorList>
            <person name="Schmeisser C."/>
            <person name="Liesegang H."/>
            <person name="Krysciak D."/>
            <person name="Bakkou N."/>
            <person name="Le Quere A."/>
            <person name="Wollherr A."/>
            <person name="Heinemeyer I."/>
            <person name="Morgenstern B."/>
            <person name="Pommerening-Roeser A."/>
            <person name="Flores M."/>
            <person name="Palacios R."/>
            <person name="Brenner S."/>
            <person name="Gottschalk G."/>
            <person name="Schmitz R.A."/>
            <person name="Broughton W.J."/>
            <person name="Perret X."/>
            <person name="Strittmatter A.W."/>
            <person name="Streit W.R."/>
        </authorList>
    </citation>
    <scope>NUCLEOTIDE SEQUENCE [LARGE SCALE GENOMIC DNA]</scope>
    <source>
        <strain evidence="2">NBRC 101917 / NGR234</strain>
    </source>
</reference>
<dbReference type="STRING" id="394.NGR_c20640"/>
<name>C3MEF8_SINFN</name>
<dbReference type="OrthoDB" id="9952397at2"/>
<dbReference type="EMBL" id="CP001389">
    <property type="protein sequence ID" value="ACP25827.1"/>
    <property type="molecule type" value="Genomic_DNA"/>
</dbReference>
<gene>
    <name evidence="1" type="ordered locus">NGR_c20640</name>
</gene>
<proteinExistence type="predicted"/>
<sequence>MWIAECGKPSAASPCLRAAVTTVTDSSATDLVVPDRTHGPASSAAHEALSFQGATVQIGIGLSRSYVTPSGSHTSNRRR</sequence>
<keyword evidence="2" id="KW-1185">Reference proteome</keyword>
<dbReference type="AlphaFoldDB" id="C3MEF8"/>
<evidence type="ECO:0000313" key="2">
    <source>
        <dbReference type="Proteomes" id="UP000001054"/>
    </source>
</evidence>
<organism evidence="1 2">
    <name type="scientific">Sinorhizobium fredii (strain NBRC 101917 / NGR234)</name>
    <dbReference type="NCBI Taxonomy" id="394"/>
    <lineage>
        <taxon>Bacteria</taxon>
        <taxon>Pseudomonadati</taxon>
        <taxon>Pseudomonadota</taxon>
        <taxon>Alphaproteobacteria</taxon>
        <taxon>Hyphomicrobiales</taxon>
        <taxon>Rhizobiaceae</taxon>
        <taxon>Sinorhizobium/Ensifer group</taxon>
        <taxon>Sinorhizobium</taxon>
    </lineage>
</organism>